<dbReference type="RefSeq" id="WP_382340899.1">
    <property type="nucleotide sequence ID" value="NZ_JBHSAB010000002.1"/>
</dbReference>
<keyword evidence="6" id="KW-0224">Dipeptidase</keyword>
<evidence type="ECO:0000256" key="5">
    <source>
        <dbReference type="ARBA" id="ARBA00022833"/>
    </source>
</evidence>
<keyword evidence="8" id="KW-0961">Cell wall biogenesis/degradation</keyword>
<dbReference type="Pfam" id="PF01427">
    <property type="entry name" value="Peptidase_M15"/>
    <property type="match status" value="1"/>
</dbReference>
<evidence type="ECO:0000256" key="2">
    <source>
        <dbReference type="ARBA" id="ARBA00022670"/>
    </source>
</evidence>
<protein>
    <submittedName>
        <fullName evidence="9">M15 family metallopeptidase</fullName>
    </submittedName>
</protein>
<keyword evidence="7" id="KW-0482">Metalloprotease</keyword>
<comment type="catalytic activity">
    <reaction evidence="1">
        <text>D-alanyl-D-alanine + H2O = 2 D-alanine</text>
        <dbReference type="Rhea" id="RHEA:20661"/>
        <dbReference type="ChEBI" id="CHEBI:15377"/>
        <dbReference type="ChEBI" id="CHEBI:57416"/>
        <dbReference type="ChEBI" id="CHEBI:57822"/>
        <dbReference type="EC" id="3.4.13.22"/>
    </reaction>
</comment>
<evidence type="ECO:0000313" key="9">
    <source>
        <dbReference type="EMBL" id="MFC3908005.1"/>
    </source>
</evidence>
<keyword evidence="2" id="KW-0645">Protease</keyword>
<dbReference type="Gene3D" id="3.30.1380.10">
    <property type="match status" value="1"/>
</dbReference>
<evidence type="ECO:0000256" key="6">
    <source>
        <dbReference type="ARBA" id="ARBA00022997"/>
    </source>
</evidence>
<organism evidence="9 10">
    <name type="scientific">Legionella dresdenensis</name>
    <dbReference type="NCBI Taxonomy" id="450200"/>
    <lineage>
        <taxon>Bacteria</taxon>
        <taxon>Pseudomonadati</taxon>
        <taxon>Pseudomonadota</taxon>
        <taxon>Gammaproteobacteria</taxon>
        <taxon>Legionellales</taxon>
        <taxon>Legionellaceae</taxon>
        <taxon>Legionella</taxon>
    </lineage>
</organism>
<keyword evidence="5" id="KW-0862">Zinc</keyword>
<dbReference type="InterPro" id="IPR009045">
    <property type="entry name" value="Zn_M74/Hedgehog-like"/>
</dbReference>
<keyword evidence="10" id="KW-1185">Reference proteome</keyword>
<sequence length="229" mass="26433">MTVIDTNEIILIAAPEILAIPVQENHDPLIDIRQDNQILIGPSPEIPDNTDYTKMRSEVYRRLLSAQKALPDNLKFCLYEGYRSLSLQKTLFEERYRQIAACHPDWRHQQLFNETMKLISPVLNLDGTPNIPPHATGAAIDVYLVDQNDCVVDMGLHPADWLSDTDALLSETDCKLISDQAKKYRRIMCQVLGEAGFVNYPTEYWHWSYGDRYWAYMTGREHAIYGCYF</sequence>
<proteinExistence type="predicted"/>
<evidence type="ECO:0000313" key="10">
    <source>
        <dbReference type="Proteomes" id="UP001595758"/>
    </source>
</evidence>
<evidence type="ECO:0000256" key="3">
    <source>
        <dbReference type="ARBA" id="ARBA00022723"/>
    </source>
</evidence>
<dbReference type="InterPro" id="IPR000755">
    <property type="entry name" value="A_A_dipeptidase"/>
</dbReference>
<dbReference type="EMBL" id="JBHSAB010000002">
    <property type="protein sequence ID" value="MFC3908005.1"/>
    <property type="molecule type" value="Genomic_DNA"/>
</dbReference>
<reference evidence="10" key="1">
    <citation type="journal article" date="2019" name="Int. J. Syst. Evol. Microbiol.">
        <title>The Global Catalogue of Microorganisms (GCM) 10K type strain sequencing project: providing services to taxonomists for standard genome sequencing and annotation.</title>
        <authorList>
            <consortium name="The Broad Institute Genomics Platform"/>
            <consortium name="The Broad Institute Genome Sequencing Center for Infectious Disease"/>
            <person name="Wu L."/>
            <person name="Ma J."/>
        </authorList>
    </citation>
    <scope>NUCLEOTIDE SEQUENCE [LARGE SCALE GENOMIC DNA]</scope>
    <source>
        <strain evidence="10">CCUG 59858</strain>
    </source>
</reference>
<keyword evidence="4" id="KW-0378">Hydrolase</keyword>
<dbReference type="Proteomes" id="UP001595758">
    <property type="component" value="Unassembled WGS sequence"/>
</dbReference>
<comment type="caution">
    <text evidence="9">The sequence shown here is derived from an EMBL/GenBank/DDBJ whole genome shotgun (WGS) entry which is preliminary data.</text>
</comment>
<keyword evidence="3" id="KW-0479">Metal-binding</keyword>
<dbReference type="PANTHER" id="PTHR43126:SF2">
    <property type="entry name" value="D-ALANYL-D-ALANINE DIPEPTIDASE"/>
    <property type="match status" value="1"/>
</dbReference>
<gene>
    <name evidence="9" type="ORF">ACFORL_02770</name>
</gene>
<evidence type="ECO:0000256" key="7">
    <source>
        <dbReference type="ARBA" id="ARBA00023049"/>
    </source>
</evidence>
<dbReference type="PANTHER" id="PTHR43126">
    <property type="entry name" value="D-ALANYL-D-ALANINE DIPEPTIDASE"/>
    <property type="match status" value="1"/>
</dbReference>
<name>A0ABV8CCG2_9GAMM</name>
<dbReference type="SUPFAM" id="SSF55166">
    <property type="entry name" value="Hedgehog/DD-peptidase"/>
    <property type="match status" value="1"/>
</dbReference>
<evidence type="ECO:0000256" key="4">
    <source>
        <dbReference type="ARBA" id="ARBA00022801"/>
    </source>
</evidence>
<evidence type="ECO:0000256" key="1">
    <source>
        <dbReference type="ARBA" id="ARBA00001362"/>
    </source>
</evidence>
<evidence type="ECO:0000256" key="8">
    <source>
        <dbReference type="ARBA" id="ARBA00023316"/>
    </source>
</evidence>
<accession>A0ABV8CCG2</accession>